<evidence type="ECO:0000259" key="3">
    <source>
        <dbReference type="Pfam" id="PF01370"/>
    </source>
</evidence>
<dbReference type="InterPro" id="IPR036291">
    <property type="entry name" value="NAD(P)-bd_dom_sf"/>
</dbReference>
<keyword evidence="1" id="KW-0521">NADP</keyword>
<gene>
    <name evidence="4" type="ORF">N0V84_003632</name>
</gene>
<comment type="caution">
    <text evidence="4">The sequence shown here is derived from an EMBL/GenBank/DDBJ whole genome shotgun (WGS) entry which is preliminary data.</text>
</comment>
<keyword evidence="5" id="KW-1185">Reference proteome</keyword>
<dbReference type="Proteomes" id="UP001140502">
    <property type="component" value="Unassembled WGS sequence"/>
</dbReference>
<dbReference type="EMBL" id="JAPEUR010000053">
    <property type="protein sequence ID" value="KAJ4325089.1"/>
    <property type="molecule type" value="Genomic_DNA"/>
</dbReference>
<evidence type="ECO:0000256" key="1">
    <source>
        <dbReference type="ARBA" id="ARBA00022857"/>
    </source>
</evidence>
<sequence>MDQENVLITGATGFLGPILASRLLEDSKYHVYLTDLVPPRVPENSSNPQNCFAIQADLTDPESLQKVLSIAPKWHAIFSFHGIMSVDSEDHPDLSLKVNVDATRAFLLAIAALGKKAVKKPRVIYASSTAVYGTPYSQGLVTDDTPATPDGVYGTHKLMTELFINDLHRRGLLDAFSIRLPAVIIRPGVASRSAAAFLSGMVREPMAGLECVIPTKDRSIHNVICSPRVMVENCVRVMKAPSDAMPRHIRAVYMPGIVVTIQEMIDAFVKVCGEDKLKLLREESDAMAERLLRSWPQNVEFGNAKRMGLAFDESCEQIFQEYVNSLKSL</sequence>
<keyword evidence="2" id="KW-0119">Carbohydrate metabolism</keyword>
<dbReference type="SUPFAM" id="SSF51735">
    <property type="entry name" value="NAD(P)-binding Rossmann-fold domains"/>
    <property type="match status" value="1"/>
</dbReference>
<evidence type="ECO:0000256" key="2">
    <source>
        <dbReference type="ARBA" id="ARBA00023277"/>
    </source>
</evidence>
<accession>A0A9W8WH07</accession>
<dbReference type="OrthoDB" id="16464at2759"/>
<dbReference type="PANTHER" id="PTHR43103:SF3">
    <property type="entry name" value="ADP-L-GLYCERO-D-MANNO-HEPTOSE-6-EPIMERASE"/>
    <property type="match status" value="1"/>
</dbReference>
<dbReference type="AlphaFoldDB" id="A0A9W8WH07"/>
<dbReference type="PANTHER" id="PTHR43103">
    <property type="entry name" value="NUCLEOSIDE-DIPHOSPHATE-SUGAR EPIMERASE"/>
    <property type="match status" value="1"/>
</dbReference>
<protein>
    <recommendedName>
        <fullName evidence="3">NAD-dependent epimerase/dehydratase domain-containing protein</fullName>
    </recommendedName>
</protein>
<evidence type="ECO:0000313" key="5">
    <source>
        <dbReference type="Proteomes" id="UP001140502"/>
    </source>
</evidence>
<organism evidence="4 5">
    <name type="scientific">Fusarium piperis</name>
    <dbReference type="NCBI Taxonomy" id="1435070"/>
    <lineage>
        <taxon>Eukaryota</taxon>
        <taxon>Fungi</taxon>
        <taxon>Dikarya</taxon>
        <taxon>Ascomycota</taxon>
        <taxon>Pezizomycotina</taxon>
        <taxon>Sordariomycetes</taxon>
        <taxon>Hypocreomycetidae</taxon>
        <taxon>Hypocreales</taxon>
        <taxon>Nectriaceae</taxon>
        <taxon>Fusarium</taxon>
        <taxon>Fusarium solani species complex</taxon>
    </lineage>
</organism>
<dbReference type="Gene3D" id="3.40.50.720">
    <property type="entry name" value="NAD(P)-binding Rossmann-like Domain"/>
    <property type="match status" value="1"/>
</dbReference>
<reference evidence="4" key="1">
    <citation type="submission" date="2022-10" db="EMBL/GenBank/DDBJ databases">
        <title>Tapping the CABI collections for fungal endophytes: first genome assemblies for Collariella, Neodidymelliopsis, Ascochyta clinopodiicola, Didymella pomorum, Didymosphaeria variabile, Neocosmospora piperis and Neocucurbitaria cava.</title>
        <authorList>
            <person name="Hill R."/>
        </authorList>
    </citation>
    <scope>NUCLEOTIDE SEQUENCE</scope>
    <source>
        <strain evidence="4">IMI 366586</strain>
    </source>
</reference>
<evidence type="ECO:0000313" key="4">
    <source>
        <dbReference type="EMBL" id="KAJ4325089.1"/>
    </source>
</evidence>
<dbReference type="Pfam" id="PF01370">
    <property type="entry name" value="Epimerase"/>
    <property type="match status" value="1"/>
</dbReference>
<name>A0A9W8WH07_9HYPO</name>
<feature type="domain" description="NAD-dependent epimerase/dehydratase" evidence="3">
    <location>
        <begin position="6"/>
        <end position="209"/>
    </location>
</feature>
<dbReference type="InterPro" id="IPR001509">
    <property type="entry name" value="Epimerase_deHydtase"/>
</dbReference>
<proteinExistence type="predicted"/>
<dbReference type="Gene3D" id="3.90.25.10">
    <property type="entry name" value="UDP-galactose 4-epimerase, domain 1"/>
    <property type="match status" value="1"/>
</dbReference>